<proteinExistence type="predicted"/>
<sequence>MQPVYFAHGYREREAPFAAFFGKLLRKQSLLPSLDPPSESVNAAKLERHLRYTKGLVAIVSNRDSAVSPHIRFEINMSIRMGQPLLVFFEDTLSPDMFPKQIPKRRFSATSYFREVREHLHAISSLEDYIGRENIPKFVSPNDHRTCLLLGFGQSSTPYHDLILTLIKSKGYSAIRIPIENTSPPIDETMMAEVRSADLAIAFLDERDPSSMYHLGLAQSCMVPTILLTTHQNRPLNHLVPQEYQRLYLDSKNTAEGFIKIEQQINLFEEDFVSLDSDSEADQYANQLASISSHSGEYTEETRLTIIRELTMGDKYTTGQAGAVGPGAFSTGNTFNQIWQQHSESIDLPTLVAELGQLREAMRAEAQSPEHDVALGAVASAQSAAENGDGPGALSHLKSAGKWALDVATKIGVNVATAAIKSATGI</sequence>
<evidence type="ECO:0000313" key="2">
    <source>
        <dbReference type="Proteomes" id="UP001320715"/>
    </source>
</evidence>
<dbReference type="EMBL" id="JAAAML010000004">
    <property type="protein sequence ID" value="MCO6410703.1"/>
    <property type="molecule type" value="Genomic_DNA"/>
</dbReference>
<dbReference type="RefSeq" id="WP_252917403.1">
    <property type="nucleotide sequence ID" value="NZ_JAAAML010000004.1"/>
</dbReference>
<dbReference type="Proteomes" id="UP001320715">
    <property type="component" value="Unassembled WGS sequence"/>
</dbReference>
<evidence type="ECO:0008006" key="3">
    <source>
        <dbReference type="Google" id="ProtNLM"/>
    </source>
</evidence>
<keyword evidence="2" id="KW-1185">Reference proteome</keyword>
<organism evidence="1 2">
    <name type="scientific">Hoeflea alexandrii</name>
    <dbReference type="NCBI Taxonomy" id="288436"/>
    <lineage>
        <taxon>Bacteria</taxon>
        <taxon>Pseudomonadati</taxon>
        <taxon>Pseudomonadota</taxon>
        <taxon>Alphaproteobacteria</taxon>
        <taxon>Hyphomicrobiales</taxon>
        <taxon>Rhizobiaceae</taxon>
        <taxon>Hoeflea</taxon>
    </lineage>
</organism>
<evidence type="ECO:0000313" key="1">
    <source>
        <dbReference type="EMBL" id="MCO6410703.1"/>
    </source>
</evidence>
<accession>A0ABT1CWW9</accession>
<protein>
    <recommendedName>
        <fullName evidence="3">TIR domain-containing protein</fullName>
    </recommendedName>
</protein>
<reference evidence="1 2" key="1">
    <citation type="submission" date="2020-01" db="EMBL/GenBank/DDBJ databases">
        <title>Genomes of bacteria type strains.</title>
        <authorList>
            <person name="Chen J."/>
            <person name="Zhu S."/>
            <person name="Yang J."/>
        </authorList>
    </citation>
    <scope>NUCLEOTIDE SEQUENCE [LARGE SCALE GENOMIC DNA]</scope>
    <source>
        <strain evidence="1 2">DSM 16655</strain>
    </source>
</reference>
<gene>
    <name evidence="1" type="ORF">GTW23_21175</name>
</gene>
<name>A0ABT1CWW9_9HYPH</name>
<comment type="caution">
    <text evidence="1">The sequence shown here is derived from an EMBL/GenBank/DDBJ whole genome shotgun (WGS) entry which is preliminary data.</text>
</comment>